<accession>A0A225AVC7</accession>
<evidence type="ECO:0000313" key="3">
    <source>
        <dbReference type="Proteomes" id="UP000214365"/>
    </source>
</evidence>
<feature type="compositionally biased region" description="Acidic residues" evidence="1">
    <location>
        <begin position="890"/>
        <end position="899"/>
    </location>
</feature>
<feature type="compositionally biased region" description="Polar residues" evidence="1">
    <location>
        <begin position="271"/>
        <end position="281"/>
    </location>
</feature>
<feature type="region of interest" description="Disordered" evidence="1">
    <location>
        <begin position="467"/>
        <end position="548"/>
    </location>
</feature>
<feature type="compositionally biased region" description="Acidic residues" evidence="1">
    <location>
        <begin position="423"/>
        <end position="436"/>
    </location>
</feature>
<feature type="region of interest" description="Disordered" evidence="1">
    <location>
        <begin position="86"/>
        <end position="133"/>
    </location>
</feature>
<feature type="compositionally biased region" description="Polar residues" evidence="1">
    <location>
        <begin position="468"/>
        <end position="501"/>
    </location>
</feature>
<feature type="compositionally biased region" description="Low complexity" evidence="1">
    <location>
        <begin position="88"/>
        <end position="115"/>
    </location>
</feature>
<reference evidence="2 3" key="1">
    <citation type="submission" date="2015-06" db="EMBL/GenBank/DDBJ databases">
        <title>Talaromyces atroroseus IBT 11181 draft genome.</title>
        <authorList>
            <person name="Rasmussen K.B."/>
            <person name="Rasmussen S."/>
            <person name="Petersen B."/>
            <person name="Sicheritz-Ponten T."/>
            <person name="Mortensen U.H."/>
            <person name="Thrane U."/>
        </authorList>
    </citation>
    <scope>NUCLEOTIDE SEQUENCE [LARGE SCALE GENOMIC DNA]</scope>
    <source>
        <strain evidence="2 3">IBT 11181</strain>
    </source>
</reference>
<feature type="region of interest" description="Disordered" evidence="1">
    <location>
        <begin position="155"/>
        <end position="198"/>
    </location>
</feature>
<feature type="region of interest" description="Disordered" evidence="1">
    <location>
        <begin position="818"/>
        <end position="913"/>
    </location>
</feature>
<feature type="compositionally biased region" description="Polar residues" evidence="1">
    <location>
        <begin position="299"/>
        <end position="326"/>
    </location>
</feature>
<dbReference type="AlphaFoldDB" id="A0A225AVC7"/>
<sequence length="930" mass="100790">MPIKLPKGFTRRKSSGNVLDEIEQAPESSFRVIERSDGPTKAKTFGPNEGRYYRPATAESDNIFAGIEKPLPHNSAWLTVDIRGSGGTHNSTSTTGLYDSSSSARYSSSSTLPSSTDVPIHNDHLTRGIHDLPVPPVPESPLFSLRAAGRTFSFGTRSQRASTPLSQQPQQPSSASSSAARDRAMTASSASTAIPPKLLDSDLSLGANNDDNFSNMFENFGKRKSAILMESASSGDVKPKAYPTSVNNERGVQLAPIIIDRKQPVEPSPYSWDSQTSSNSLIHEKKESDATPRGKTETLAPSRSILSSKPTSPMSPASENSTTSFIPQGDDAEIVRQSILLSSNKNLQPSTSGSPNPNTDEETPLFENDEIMSSAHLATQYEQRLSSTPTVQNKVMTPAQFEHYRQQRELIRRLSDASHSDTSEAENEYEEDEDEVEKSREVARQRRKQEAHLSVYRQQMMKVIGQQVPATTSSDSQSLRPVSERGSISTPNLLARTSTPGLPSIKQDVGKNSDGEDDENVPLGILAAHGFPNKNRPPTRLNVSSSNPNLRVSYSASSGLAANDQGSDPRNSLPVFARNLPRDPYFGASIVNAPNRESLAMSGGAPAFANSPSSTSLPPGGLVGVIANEERARAMRRGSPNAQASGIARPYSVANMSQMNVAGPWNMPGAAPQFQPPPVMTPGEQAQIQISQQMTEIMQVQVQMMQQMMQMQGLSGGQQPQMNPNLLPVPSQPTMTGARPLSTASSFHLPSNPPQVDQRTLSMLDPNMSRWNLNNRPASIHPDAMGRPMTPQGYTPSIAPSERSNVGLASRYRPVSVVGQDSQIPRTSTLTSTLKPWNENQRPKSAAMPSHSQLANRKSTSLATVTVRSISAPSQETLTGKQNPKGAAALDDDDDDEGWADMMKNREKKKSNWKLKKETSALGDLLHMVR</sequence>
<gene>
    <name evidence="2" type="ORF">UA08_03919</name>
</gene>
<comment type="caution">
    <text evidence="2">The sequence shown here is derived from an EMBL/GenBank/DDBJ whole genome shotgun (WGS) entry which is preliminary data.</text>
</comment>
<feature type="region of interest" description="Disordered" evidence="1">
    <location>
        <begin position="261"/>
        <end position="328"/>
    </location>
</feature>
<feature type="compositionally biased region" description="Low complexity" evidence="1">
    <location>
        <begin position="161"/>
        <end position="193"/>
    </location>
</feature>
<proteinExistence type="predicted"/>
<protein>
    <submittedName>
        <fullName evidence="2">Uncharacterized protein</fullName>
    </submittedName>
</protein>
<feature type="compositionally biased region" description="Polar residues" evidence="1">
    <location>
        <begin position="342"/>
        <end position="358"/>
    </location>
</feature>
<name>A0A225AVC7_TALAT</name>
<dbReference type="PANTHER" id="PTHR42068:SF1">
    <property type="entry name" value="YALI0B18964P"/>
    <property type="match status" value="1"/>
</dbReference>
<feature type="region of interest" description="Disordered" evidence="1">
    <location>
        <begin position="414"/>
        <end position="445"/>
    </location>
</feature>
<feature type="region of interest" description="Disordered" evidence="1">
    <location>
        <begin position="342"/>
        <end position="364"/>
    </location>
</feature>
<dbReference type="OrthoDB" id="5396252at2759"/>
<evidence type="ECO:0000256" key="1">
    <source>
        <dbReference type="SAM" id="MobiDB-lite"/>
    </source>
</evidence>
<feature type="compositionally biased region" description="Polar residues" evidence="1">
    <location>
        <begin position="850"/>
        <end position="882"/>
    </location>
</feature>
<evidence type="ECO:0000313" key="2">
    <source>
        <dbReference type="EMBL" id="OKL61258.1"/>
    </source>
</evidence>
<dbReference type="EMBL" id="LFMY01000004">
    <property type="protein sequence ID" value="OKL61258.1"/>
    <property type="molecule type" value="Genomic_DNA"/>
</dbReference>
<dbReference type="RefSeq" id="XP_020121379.1">
    <property type="nucleotide sequence ID" value="XM_020266272.1"/>
</dbReference>
<keyword evidence="3" id="KW-1185">Reference proteome</keyword>
<feature type="compositionally biased region" description="Polar residues" evidence="1">
    <location>
        <begin position="819"/>
        <end position="840"/>
    </location>
</feature>
<dbReference type="Proteomes" id="UP000214365">
    <property type="component" value="Unassembled WGS sequence"/>
</dbReference>
<feature type="region of interest" description="Disordered" evidence="1">
    <location>
        <begin position="33"/>
        <end position="54"/>
    </location>
</feature>
<organism evidence="2 3">
    <name type="scientific">Talaromyces atroroseus</name>
    <dbReference type="NCBI Taxonomy" id="1441469"/>
    <lineage>
        <taxon>Eukaryota</taxon>
        <taxon>Fungi</taxon>
        <taxon>Dikarya</taxon>
        <taxon>Ascomycota</taxon>
        <taxon>Pezizomycotina</taxon>
        <taxon>Eurotiomycetes</taxon>
        <taxon>Eurotiomycetidae</taxon>
        <taxon>Eurotiales</taxon>
        <taxon>Trichocomaceae</taxon>
        <taxon>Talaromyces</taxon>
        <taxon>Talaromyces sect. Trachyspermi</taxon>
    </lineage>
</organism>
<dbReference type="STRING" id="1441469.A0A225AVC7"/>
<feature type="compositionally biased region" description="Basic and acidic residues" evidence="1">
    <location>
        <begin position="282"/>
        <end position="296"/>
    </location>
</feature>
<dbReference type="GeneID" id="31003674"/>
<dbReference type="PANTHER" id="PTHR42068">
    <property type="entry name" value="YALI0B18964P"/>
    <property type="match status" value="1"/>
</dbReference>
<feature type="compositionally biased region" description="Basic and acidic residues" evidence="1">
    <location>
        <begin position="120"/>
        <end position="130"/>
    </location>
</feature>